<dbReference type="AlphaFoldDB" id="A0A139IG51"/>
<dbReference type="OrthoDB" id="3971593at2759"/>
<sequence>MAVTLDSNHPRNVRTANTSMSAVYRSNVAVAATHVSAADYSDTLDDGKPNPFDSLPLEMCQEVASHIESDDDLDSMLYTCKSLQVALADPHFWRKRFHQKFDSPRPDSNLKRNNDFKTEYKRRQNVLKYGAQGPFLTGNKIREKFCLQVLREIILDSFQNGSGGNDRALKAANVWYFSEFVKNHDLVLNLLHPLSVVPPSPRVGGRFHERTNPLLQTLQLMATPNFLDLDRRHYGGDSQVWGFPESQQMAYATATERPIFKGCNGLDVDIEWCLHQINFWKYHMLRAEECTLYEAYTELDVAERPHFWSSELTNNGNATIGKSWKGAYGFLTREEDIEVVRTGNNRDTQVNDEFNSDEFRGDFQDLELTLTDPTEQEFNPLFESILHSLEPPVQKARTRAQKRCASPPPTHLPSRSFRFGGKGEDAEEEFKADGWLNPLPSQNGTPGWQRMTMMKYYEQNDGTVETASLWAYEGVCLPGGQIIVGRWWSPLSVANGDDMYCGPFLLWCTDNHEVPAVA</sequence>
<gene>
    <name evidence="1" type="ORF">AC579_6592</name>
</gene>
<protein>
    <recommendedName>
        <fullName evidence="3">F-box domain-containing protein</fullName>
    </recommendedName>
</protein>
<reference evidence="1 2" key="1">
    <citation type="submission" date="2015-07" db="EMBL/GenBank/DDBJ databases">
        <title>Comparative genomics of the Sigatoka disease complex on banana suggests a link between parallel evolutionary changes in Pseudocercospora fijiensis and Pseudocercospora eumusae and increased virulence on the banana host.</title>
        <authorList>
            <person name="Chang T.-C."/>
            <person name="Salvucci A."/>
            <person name="Crous P.W."/>
            <person name="Stergiopoulos I."/>
        </authorList>
    </citation>
    <scope>NUCLEOTIDE SEQUENCE [LARGE SCALE GENOMIC DNA]</scope>
    <source>
        <strain evidence="1 2">CBS 116634</strain>
    </source>
</reference>
<proteinExistence type="predicted"/>
<comment type="caution">
    <text evidence="1">The sequence shown here is derived from an EMBL/GenBank/DDBJ whole genome shotgun (WGS) entry which is preliminary data.</text>
</comment>
<accession>A0A139IG51</accession>
<evidence type="ECO:0008006" key="3">
    <source>
        <dbReference type="Google" id="ProtNLM"/>
    </source>
</evidence>
<dbReference type="InterPro" id="IPR036047">
    <property type="entry name" value="F-box-like_dom_sf"/>
</dbReference>
<keyword evidence="2" id="KW-1185">Reference proteome</keyword>
<dbReference type="STRING" id="113226.A0A139IG51"/>
<evidence type="ECO:0000313" key="1">
    <source>
        <dbReference type="EMBL" id="KXT13767.1"/>
    </source>
</evidence>
<dbReference type="SUPFAM" id="SSF81383">
    <property type="entry name" value="F-box domain"/>
    <property type="match status" value="1"/>
</dbReference>
<evidence type="ECO:0000313" key="2">
    <source>
        <dbReference type="Proteomes" id="UP000073492"/>
    </source>
</evidence>
<dbReference type="Proteomes" id="UP000073492">
    <property type="component" value="Unassembled WGS sequence"/>
</dbReference>
<organism evidence="1 2">
    <name type="scientific">Pseudocercospora musae</name>
    <dbReference type="NCBI Taxonomy" id="113226"/>
    <lineage>
        <taxon>Eukaryota</taxon>
        <taxon>Fungi</taxon>
        <taxon>Dikarya</taxon>
        <taxon>Ascomycota</taxon>
        <taxon>Pezizomycotina</taxon>
        <taxon>Dothideomycetes</taxon>
        <taxon>Dothideomycetidae</taxon>
        <taxon>Mycosphaerellales</taxon>
        <taxon>Mycosphaerellaceae</taxon>
        <taxon>Pseudocercospora</taxon>
    </lineage>
</organism>
<dbReference type="EMBL" id="LFZO01000105">
    <property type="protein sequence ID" value="KXT13767.1"/>
    <property type="molecule type" value="Genomic_DNA"/>
</dbReference>
<name>A0A139IG51_9PEZI</name>